<gene>
    <name evidence="13" type="primary">lpxK</name>
    <name evidence="14" type="ORF">DBT_1630</name>
</gene>
<comment type="catalytic activity">
    <reaction evidence="13">
        <text>a lipid A disaccharide + ATP = a lipid IVA + ADP + H(+)</text>
        <dbReference type="Rhea" id="RHEA:67840"/>
        <dbReference type="ChEBI" id="CHEBI:15378"/>
        <dbReference type="ChEBI" id="CHEBI:30616"/>
        <dbReference type="ChEBI" id="CHEBI:176343"/>
        <dbReference type="ChEBI" id="CHEBI:176425"/>
        <dbReference type="ChEBI" id="CHEBI:456216"/>
        <dbReference type="EC" id="2.7.1.130"/>
    </reaction>
</comment>
<dbReference type="GO" id="GO:0005524">
    <property type="term" value="F:ATP binding"/>
    <property type="evidence" value="ECO:0007669"/>
    <property type="project" value="UniProtKB-UniRule"/>
</dbReference>
<feature type="binding site" evidence="13">
    <location>
        <begin position="48"/>
        <end position="55"/>
    </location>
    <ligand>
        <name>ATP</name>
        <dbReference type="ChEBI" id="CHEBI:30616"/>
    </ligand>
</feature>
<dbReference type="UniPathway" id="UPA00359">
    <property type="reaction ID" value="UER00482"/>
</dbReference>
<keyword evidence="10 13" id="KW-0067">ATP-binding</keyword>
<dbReference type="NCBIfam" id="TIGR00682">
    <property type="entry name" value="lpxK"/>
    <property type="match status" value="1"/>
</dbReference>
<evidence type="ECO:0000313" key="14">
    <source>
        <dbReference type="EMBL" id="OCC15144.1"/>
    </source>
</evidence>
<dbReference type="GO" id="GO:0009245">
    <property type="term" value="P:lipid A biosynthetic process"/>
    <property type="evidence" value="ECO:0007669"/>
    <property type="project" value="UniProtKB-UniRule"/>
</dbReference>
<evidence type="ECO:0000256" key="9">
    <source>
        <dbReference type="ARBA" id="ARBA00022777"/>
    </source>
</evidence>
<evidence type="ECO:0000313" key="15">
    <source>
        <dbReference type="Proteomes" id="UP000093080"/>
    </source>
</evidence>
<name>A0A1B9F5M6_9BACT</name>
<dbReference type="EC" id="2.7.1.130" evidence="3 13"/>
<sequence length="371" mass="41352">MEDILFTLGRPLSPIYGTIMSIRRNLYKRGILPSFSVKVPVISIGNILLGGTGKTPHVEMLTKWLLEKDIVPAIISRGYGGKVGKGPRLLFDGKKIHFGPDISGDEPYMMALNLKYYLKKKGLDRGPLIIIGSDRVSGAKEAIRYGAQTIILDDGFQHLRLKRDLDILLFPYNVSLNNLKIFPGGRLREPISSLMDCDCIILTKCPDTIDEQIISALTPYCEAKSHFFSKYMSTSLEPLIEGQSYTLEYLRGKKVGVFSGIADPGSFESQLLSLGARIVGSQTYRDHYSYSYKDLLKLAKWAQSLGADLLLTTQKDLVKLRSILMHCPHDNSTPWPKIYALAIEASVEDGFFELIKKTLERGVNVSNGTPE</sequence>
<dbReference type="PATRIC" id="fig|1156395.6.peg.1647"/>
<dbReference type="GO" id="GO:0009244">
    <property type="term" value="P:lipopolysaccharide core region biosynthetic process"/>
    <property type="evidence" value="ECO:0007669"/>
    <property type="project" value="TreeGrafter"/>
</dbReference>
<keyword evidence="6 13" id="KW-0441">Lipid A biosynthesis</keyword>
<dbReference type="InterPro" id="IPR003758">
    <property type="entry name" value="LpxK"/>
</dbReference>
<dbReference type="PANTHER" id="PTHR42724">
    <property type="entry name" value="TETRAACYLDISACCHARIDE 4'-KINASE"/>
    <property type="match status" value="1"/>
</dbReference>
<keyword evidence="11 13" id="KW-0443">Lipid metabolism</keyword>
<keyword evidence="9 13" id="KW-0418">Kinase</keyword>
<evidence type="ECO:0000256" key="4">
    <source>
        <dbReference type="ARBA" id="ARBA00016436"/>
    </source>
</evidence>
<evidence type="ECO:0000256" key="12">
    <source>
        <dbReference type="ARBA" id="ARBA00029757"/>
    </source>
</evidence>
<dbReference type="PANTHER" id="PTHR42724:SF1">
    <property type="entry name" value="TETRAACYLDISACCHARIDE 4'-KINASE, MITOCHONDRIAL-RELATED"/>
    <property type="match status" value="1"/>
</dbReference>
<evidence type="ECO:0000256" key="10">
    <source>
        <dbReference type="ARBA" id="ARBA00022840"/>
    </source>
</evidence>
<keyword evidence="8 13" id="KW-0547">Nucleotide-binding</keyword>
<evidence type="ECO:0000256" key="8">
    <source>
        <dbReference type="ARBA" id="ARBA00022741"/>
    </source>
</evidence>
<dbReference type="STRING" id="1156395.DBT_1630"/>
<keyword evidence="15" id="KW-1185">Reference proteome</keyword>
<evidence type="ECO:0000256" key="2">
    <source>
        <dbReference type="ARBA" id="ARBA00004870"/>
    </source>
</evidence>
<evidence type="ECO:0000256" key="1">
    <source>
        <dbReference type="ARBA" id="ARBA00002274"/>
    </source>
</evidence>
<evidence type="ECO:0000256" key="7">
    <source>
        <dbReference type="ARBA" id="ARBA00022679"/>
    </source>
</evidence>
<evidence type="ECO:0000256" key="13">
    <source>
        <dbReference type="HAMAP-Rule" id="MF_00409"/>
    </source>
</evidence>
<keyword evidence="7 13" id="KW-0808">Transferase</keyword>
<reference evidence="14 15" key="1">
    <citation type="submission" date="2016-06" db="EMBL/GenBank/DDBJ databases">
        <title>Respiratory ammonification of nitrate coupled to the oxidation of elemental sulfur in deep-sea autotrophic thermophilic bacteria.</title>
        <authorList>
            <person name="Slobodkina G.B."/>
            <person name="Mardanov A.V."/>
            <person name="Ravin N.V."/>
            <person name="Frolova A.A."/>
            <person name="Viryasiv M.B."/>
            <person name="Chernyh N.A."/>
            <person name="Bonch-Osmolovskaya E.A."/>
            <person name="Slobodkin A.I."/>
        </authorList>
    </citation>
    <scope>NUCLEOTIDE SEQUENCE [LARGE SCALE GENOMIC DNA]</scope>
    <source>
        <strain evidence="14 15">S69</strain>
    </source>
</reference>
<dbReference type="HAMAP" id="MF_00409">
    <property type="entry name" value="LpxK"/>
    <property type="match status" value="1"/>
</dbReference>
<evidence type="ECO:0000256" key="3">
    <source>
        <dbReference type="ARBA" id="ARBA00012071"/>
    </source>
</evidence>
<dbReference type="Pfam" id="PF02606">
    <property type="entry name" value="LpxK"/>
    <property type="match status" value="1"/>
</dbReference>
<organism evidence="14 15">
    <name type="scientific">Dissulfuribacter thermophilus</name>
    <dbReference type="NCBI Taxonomy" id="1156395"/>
    <lineage>
        <taxon>Bacteria</taxon>
        <taxon>Pseudomonadati</taxon>
        <taxon>Thermodesulfobacteriota</taxon>
        <taxon>Dissulfuribacteria</taxon>
        <taxon>Dissulfuribacterales</taxon>
        <taxon>Dissulfuribacteraceae</taxon>
        <taxon>Dissulfuribacter</taxon>
    </lineage>
</organism>
<dbReference type="Proteomes" id="UP000093080">
    <property type="component" value="Unassembled WGS sequence"/>
</dbReference>
<dbReference type="GO" id="GO:0005886">
    <property type="term" value="C:plasma membrane"/>
    <property type="evidence" value="ECO:0007669"/>
    <property type="project" value="TreeGrafter"/>
</dbReference>
<keyword evidence="5 13" id="KW-0444">Lipid biosynthesis</keyword>
<comment type="function">
    <text evidence="1 13">Transfers the gamma-phosphate of ATP to the 4'-position of a tetraacyldisaccharide 1-phosphate intermediate (termed DS-1-P) to form tetraacyldisaccharide 1,4'-bis-phosphate (lipid IVA).</text>
</comment>
<protein>
    <recommendedName>
        <fullName evidence="4 13">Tetraacyldisaccharide 4'-kinase</fullName>
        <ecNumber evidence="3 13">2.7.1.130</ecNumber>
    </recommendedName>
    <alternativeName>
        <fullName evidence="12 13">Lipid A 4'-kinase</fullName>
    </alternativeName>
</protein>
<dbReference type="AlphaFoldDB" id="A0A1B9F5M6"/>
<comment type="caution">
    <text evidence="14">The sequence shown here is derived from an EMBL/GenBank/DDBJ whole genome shotgun (WGS) entry which is preliminary data.</text>
</comment>
<comment type="pathway">
    <text evidence="2 13">Glycolipid biosynthesis; lipid IV(A) biosynthesis; lipid IV(A) from (3R)-3-hydroxytetradecanoyl-[acyl-carrier-protein] and UDP-N-acetyl-alpha-D-glucosamine: step 6/6.</text>
</comment>
<dbReference type="EMBL" id="MAGO01000007">
    <property type="protein sequence ID" value="OCC15144.1"/>
    <property type="molecule type" value="Genomic_DNA"/>
</dbReference>
<proteinExistence type="inferred from homology"/>
<dbReference type="SUPFAM" id="SSF53807">
    <property type="entry name" value="Helical backbone' metal receptor"/>
    <property type="match status" value="1"/>
</dbReference>
<accession>A0A1B9F5M6</accession>
<dbReference type="GO" id="GO:0009029">
    <property type="term" value="F:lipid-A 4'-kinase activity"/>
    <property type="evidence" value="ECO:0007669"/>
    <property type="project" value="UniProtKB-UniRule"/>
</dbReference>
<evidence type="ECO:0000256" key="11">
    <source>
        <dbReference type="ARBA" id="ARBA00023098"/>
    </source>
</evidence>
<evidence type="ECO:0000256" key="6">
    <source>
        <dbReference type="ARBA" id="ARBA00022556"/>
    </source>
</evidence>
<comment type="similarity">
    <text evidence="13">Belongs to the LpxK family.</text>
</comment>
<evidence type="ECO:0000256" key="5">
    <source>
        <dbReference type="ARBA" id="ARBA00022516"/>
    </source>
</evidence>